<feature type="signal peptide" evidence="1">
    <location>
        <begin position="1"/>
        <end position="29"/>
    </location>
</feature>
<accession>A0A2H3JAV6</accession>
<organism evidence="4 5">
    <name type="scientific">Wolfiporia cocos (strain MD-104)</name>
    <name type="common">Brown rot fungus</name>
    <dbReference type="NCBI Taxonomy" id="742152"/>
    <lineage>
        <taxon>Eukaryota</taxon>
        <taxon>Fungi</taxon>
        <taxon>Dikarya</taxon>
        <taxon>Basidiomycota</taxon>
        <taxon>Agaricomycotina</taxon>
        <taxon>Agaricomycetes</taxon>
        <taxon>Polyporales</taxon>
        <taxon>Phaeolaceae</taxon>
        <taxon>Wolfiporia</taxon>
    </lineage>
</organism>
<dbReference type="STRING" id="742152.A0A2H3JAV6"/>
<dbReference type="InterPro" id="IPR041371">
    <property type="entry name" value="GH92_N"/>
</dbReference>
<keyword evidence="5" id="KW-1185">Reference proteome</keyword>
<keyword evidence="4" id="KW-0378">Hydrolase</keyword>
<dbReference type="PANTHER" id="PTHR12143">
    <property type="entry name" value="PEPTIDE N-GLYCANASE PNGASE -RELATED"/>
    <property type="match status" value="1"/>
</dbReference>
<evidence type="ECO:0000313" key="4">
    <source>
        <dbReference type="EMBL" id="PCH36943.1"/>
    </source>
</evidence>
<reference evidence="4 5" key="1">
    <citation type="journal article" date="2012" name="Science">
        <title>The Paleozoic origin of enzymatic lignin decomposition reconstructed from 31 fungal genomes.</title>
        <authorList>
            <person name="Floudas D."/>
            <person name="Binder M."/>
            <person name="Riley R."/>
            <person name="Barry K."/>
            <person name="Blanchette R.A."/>
            <person name="Henrissat B."/>
            <person name="Martinez A.T."/>
            <person name="Otillar R."/>
            <person name="Spatafora J.W."/>
            <person name="Yadav J.S."/>
            <person name="Aerts A."/>
            <person name="Benoit I."/>
            <person name="Boyd A."/>
            <person name="Carlson A."/>
            <person name="Copeland A."/>
            <person name="Coutinho P.M."/>
            <person name="de Vries R.P."/>
            <person name="Ferreira P."/>
            <person name="Findley K."/>
            <person name="Foster B."/>
            <person name="Gaskell J."/>
            <person name="Glotzer D."/>
            <person name="Gorecki P."/>
            <person name="Heitman J."/>
            <person name="Hesse C."/>
            <person name="Hori C."/>
            <person name="Igarashi K."/>
            <person name="Jurgens J.A."/>
            <person name="Kallen N."/>
            <person name="Kersten P."/>
            <person name="Kohler A."/>
            <person name="Kuees U."/>
            <person name="Kumar T.K.A."/>
            <person name="Kuo A."/>
            <person name="LaButti K."/>
            <person name="Larrondo L.F."/>
            <person name="Lindquist E."/>
            <person name="Ling A."/>
            <person name="Lombard V."/>
            <person name="Lucas S."/>
            <person name="Lundell T."/>
            <person name="Martin R."/>
            <person name="McLaughlin D.J."/>
            <person name="Morgenstern I."/>
            <person name="Morin E."/>
            <person name="Murat C."/>
            <person name="Nagy L.G."/>
            <person name="Nolan M."/>
            <person name="Ohm R.A."/>
            <person name="Patyshakuliyeva A."/>
            <person name="Rokas A."/>
            <person name="Ruiz-Duenas F.J."/>
            <person name="Sabat G."/>
            <person name="Salamov A."/>
            <person name="Samejima M."/>
            <person name="Schmutz J."/>
            <person name="Slot J.C."/>
            <person name="St John F."/>
            <person name="Stenlid J."/>
            <person name="Sun H."/>
            <person name="Sun S."/>
            <person name="Syed K."/>
            <person name="Tsang A."/>
            <person name="Wiebenga A."/>
            <person name="Young D."/>
            <person name="Pisabarro A."/>
            <person name="Eastwood D.C."/>
            <person name="Martin F."/>
            <person name="Cullen D."/>
            <person name="Grigoriev I.V."/>
            <person name="Hibbett D.S."/>
        </authorList>
    </citation>
    <scope>NUCLEOTIDE SEQUENCE [LARGE SCALE GENOMIC DNA]</scope>
    <source>
        <strain evidence="4 5">MD-104</strain>
    </source>
</reference>
<dbReference type="InterPro" id="IPR014718">
    <property type="entry name" value="GH-type_carb-bd"/>
</dbReference>
<dbReference type="OMA" id="DFTGNTY"/>
<feature type="domain" description="Glycosyl hydrolase family 92 N-terminal" evidence="3">
    <location>
        <begin position="43"/>
        <end position="300"/>
    </location>
</feature>
<evidence type="ECO:0000313" key="5">
    <source>
        <dbReference type="Proteomes" id="UP000218811"/>
    </source>
</evidence>
<dbReference type="Gene3D" id="1.20.1610.10">
    <property type="entry name" value="alpha-1,2-mannosidases domains"/>
    <property type="match status" value="1"/>
</dbReference>
<dbReference type="SUPFAM" id="SSF48208">
    <property type="entry name" value="Six-hairpin glycosidases"/>
    <property type="match status" value="1"/>
</dbReference>
<dbReference type="InterPro" id="IPR008928">
    <property type="entry name" value="6-hairpin_glycosidase_sf"/>
</dbReference>
<evidence type="ECO:0000256" key="1">
    <source>
        <dbReference type="SAM" id="SignalP"/>
    </source>
</evidence>
<sequence>MYSLTRRAPGGFVLTASWLSTLLLTKAATTTTTSVSIPDPASWVNMFIGTTNGGHVFPGATLPHGMAKPGMDTDSPGDQAGYDADPIYNATGFSQLHDQGTGGGVSLSNFKLWAFAECPVDDSFAACPTSLESRKVLRNILPDGSPDDYAEPGYFASNLSTGIRVELTATRRTALHRYTFPANTANPRLLVDITNDGQMSNTIPVMTLNASTARVIGGADFQASFGPGRYRVYTCVDFLGDGYELGQPTEYGTWLGDSPIKYSVNIAQQYSGFGSQLGALFTFAPNPNGTTSILARAGVSFISTEQACANAEAEIPDFEFDSVRAVARAEWNELLGRIQVGTEGVDNETISLFYSSLYRTHVVPADYTDENPLWNSTEPYYDSFYCNWDTFRALYALMSLHDPVDFSRIVRGMINIQQHEGWLPECRGATQKQWIQGGSNGDPILGEFLVKYYEQAEELNVSTSALYAALLADAEDQPPDWDLEGRQANIWKSLGYIPSDVWEPSGTNTKQVSRTIEYAFDDFAVAQVANILGKTEDAAKYYGRAGNFINVWNPNTTVPGAEYIVGMMQPRFANGTFNYTDPRHCSANDPTQSTCYLNAVNTDGFYESSPLVYSQFVPQDTAKLVELQGGPAAFIQRLDFLFDQHYFDETDEPSMQIPFMYHYANRPGLSTQRARMVINEYFNTSVSGIPGNDDSRAMGTWATFLLAGMYPVPATRQYLLSSPWFPQISFYNPIFNKTTTIIANGFTNNTSGPIYVANVTVDGQPWNSTCYLEWDVFVSGSTVELQLTDDPTIGCGVLPPSLSTGGFD</sequence>
<dbReference type="InterPro" id="IPR050883">
    <property type="entry name" value="PNGase"/>
</dbReference>
<dbReference type="OrthoDB" id="449263at2759"/>
<gene>
    <name evidence="4" type="ORF">WOLCODRAFT_28843</name>
</gene>
<dbReference type="Pfam" id="PF07971">
    <property type="entry name" value="Glyco_hydro_92"/>
    <property type="match status" value="1"/>
</dbReference>
<dbReference type="AlphaFoldDB" id="A0A2H3JAV6"/>
<dbReference type="Pfam" id="PF17678">
    <property type="entry name" value="Glyco_hydro_92N"/>
    <property type="match status" value="1"/>
</dbReference>
<protein>
    <submittedName>
        <fullName evidence="4">Glycoside hydrolase family 92 protein</fullName>
    </submittedName>
</protein>
<dbReference type="GO" id="GO:0000224">
    <property type="term" value="F:peptide-N4-(N-acetyl-beta-glucosaminyl)asparagine amidase activity"/>
    <property type="evidence" value="ECO:0007669"/>
    <property type="project" value="TreeGrafter"/>
</dbReference>
<dbReference type="InterPro" id="IPR005887">
    <property type="entry name" value="GH92_a_mannosidase_put"/>
</dbReference>
<feature type="domain" description="Glycosyl hydrolase family 92" evidence="2">
    <location>
        <begin position="306"/>
        <end position="788"/>
    </location>
</feature>
<evidence type="ECO:0000259" key="2">
    <source>
        <dbReference type="Pfam" id="PF07971"/>
    </source>
</evidence>
<dbReference type="InterPro" id="IPR012939">
    <property type="entry name" value="Glyco_hydro_92"/>
</dbReference>
<feature type="chain" id="PRO_5013635315" evidence="1">
    <location>
        <begin position="30"/>
        <end position="808"/>
    </location>
</feature>
<dbReference type="Gene3D" id="1.20.1050.60">
    <property type="entry name" value="alpha-1,2-mannosidase"/>
    <property type="match status" value="1"/>
</dbReference>
<dbReference type="NCBIfam" id="TIGR01180">
    <property type="entry name" value="aman2_put"/>
    <property type="match status" value="1"/>
</dbReference>
<name>A0A2H3JAV6_WOLCO</name>
<proteinExistence type="predicted"/>
<keyword evidence="1" id="KW-0732">Signal</keyword>
<dbReference type="PANTHER" id="PTHR12143:SF25">
    <property type="entry name" value="FAMILY PROTEIN, PUTATIVE (AFU_ORTHOLOGUE AFUA_1G10790)-RELATED"/>
    <property type="match status" value="1"/>
</dbReference>
<dbReference type="GO" id="GO:0005829">
    <property type="term" value="C:cytosol"/>
    <property type="evidence" value="ECO:0007669"/>
    <property type="project" value="TreeGrafter"/>
</dbReference>
<dbReference type="Gene3D" id="3.30.2080.10">
    <property type="entry name" value="GH92 mannosidase domain"/>
    <property type="match status" value="1"/>
</dbReference>
<dbReference type="EMBL" id="KB467898">
    <property type="protein sequence ID" value="PCH36943.1"/>
    <property type="molecule type" value="Genomic_DNA"/>
</dbReference>
<dbReference type="GO" id="GO:0006516">
    <property type="term" value="P:glycoprotein catabolic process"/>
    <property type="evidence" value="ECO:0007669"/>
    <property type="project" value="TreeGrafter"/>
</dbReference>
<dbReference type="GO" id="GO:0030246">
    <property type="term" value="F:carbohydrate binding"/>
    <property type="evidence" value="ECO:0007669"/>
    <property type="project" value="InterPro"/>
</dbReference>
<dbReference type="GO" id="GO:0005634">
    <property type="term" value="C:nucleus"/>
    <property type="evidence" value="ECO:0007669"/>
    <property type="project" value="TreeGrafter"/>
</dbReference>
<dbReference type="Gene3D" id="2.70.98.10">
    <property type="match status" value="1"/>
</dbReference>
<dbReference type="GO" id="GO:0005975">
    <property type="term" value="P:carbohydrate metabolic process"/>
    <property type="evidence" value="ECO:0007669"/>
    <property type="project" value="InterPro"/>
</dbReference>
<evidence type="ECO:0000259" key="3">
    <source>
        <dbReference type="Pfam" id="PF17678"/>
    </source>
</evidence>
<dbReference type="Proteomes" id="UP000218811">
    <property type="component" value="Unassembled WGS sequence"/>
</dbReference>